<keyword evidence="3" id="KW-1185">Reference proteome</keyword>
<organism evidence="2 3">
    <name type="scientific">Cladobotryum mycophilum</name>
    <dbReference type="NCBI Taxonomy" id="491253"/>
    <lineage>
        <taxon>Eukaryota</taxon>
        <taxon>Fungi</taxon>
        <taxon>Dikarya</taxon>
        <taxon>Ascomycota</taxon>
        <taxon>Pezizomycotina</taxon>
        <taxon>Sordariomycetes</taxon>
        <taxon>Hypocreomycetidae</taxon>
        <taxon>Hypocreales</taxon>
        <taxon>Hypocreaceae</taxon>
        <taxon>Cladobotryum</taxon>
    </lineage>
</organism>
<dbReference type="Proteomes" id="UP001338125">
    <property type="component" value="Unassembled WGS sequence"/>
</dbReference>
<accession>A0ABR0SXU6</accession>
<proteinExistence type="predicted"/>
<keyword evidence="1" id="KW-0812">Transmembrane</keyword>
<name>A0ABR0SXU6_9HYPO</name>
<evidence type="ECO:0000313" key="2">
    <source>
        <dbReference type="EMBL" id="KAK5996692.1"/>
    </source>
</evidence>
<evidence type="ECO:0000256" key="1">
    <source>
        <dbReference type="SAM" id="Phobius"/>
    </source>
</evidence>
<dbReference type="EMBL" id="JAVFKD010000002">
    <property type="protein sequence ID" value="KAK5996692.1"/>
    <property type="molecule type" value="Genomic_DNA"/>
</dbReference>
<feature type="transmembrane region" description="Helical" evidence="1">
    <location>
        <begin position="160"/>
        <end position="178"/>
    </location>
</feature>
<keyword evidence="1" id="KW-1133">Transmembrane helix</keyword>
<evidence type="ECO:0000313" key="3">
    <source>
        <dbReference type="Proteomes" id="UP001338125"/>
    </source>
</evidence>
<comment type="caution">
    <text evidence="2">The sequence shown here is derived from an EMBL/GenBank/DDBJ whole genome shotgun (WGS) entry which is preliminary data.</text>
</comment>
<keyword evidence="1" id="KW-0472">Membrane</keyword>
<gene>
    <name evidence="2" type="ORF">PT974_02032</name>
</gene>
<sequence>MEPNATKSIGKLNQVIPPPPNELLLRLRCISNTKLGPSTTLNIALADMLRKDVLLTQKWIVLDVVPDFRHMDGAFELSSLLVCNLIEGFEKTSIAMGALQRILETAFPELNAKYSNLRQHVLGLVKYGAFGTTAFIVLALGSALGGAQAYESGLFLCNKIISYWFTSSTVAVAAGSFVS</sequence>
<feature type="transmembrane region" description="Helical" evidence="1">
    <location>
        <begin position="127"/>
        <end position="148"/>
    </location>
</feature>
<reference evidence="2 3" key="1">
    <citation type="submission" date="2024-01" db="EMBL/GenBank/DDBJ databases">
        <title>Complete genome of Cladobotryum mycophilum ATHUM6906.</title>
        <authorList>
            <person name="Christinaki A.C."/>
            <person name="Myridakis A.I."/>
            <person name="Kouvelis V.N."/>
        </authorList>
    </citation>
    <scope>NUCLEOTIDE SEQUENCE [LARGE SCALE GENOMIC DNA]</scope>
    <source>
        <strain evidence="2 3">ATHUM6906</strain>
    </source>
</reference>
<protein>
    <submittedName>
        <fullName evidence="2">Uncharacterized protein</fullName>
    </submittedName>
</protein>